<evidence type="ECO:0000313" key="2">
    <source>
        <dbReference type="Proteomes" id="UP001164374"/>
    </source>
</evidence>
<accession>A0AAE3I7T7</accession>
<dbReference type="RefSeq" id="WP_260800888.1">
    <property type="nucleotide sequence ID" value="NZ_JAOCQJ010000008.1"/>
</dbReference>
<sequence>MNTTISEAIARRRVLELRYHGYSRVVEPYAYGRDKIGDELLRCYQISGGSESGERTGWKLLKVRDVFMPVLTKQDFTVRQEYRRGDRAMVYIFAEV</sequence>
<proteinExistence type="predicted"/>
<comment type="caution">
    <text evidence="1">The sequence shown here is derived from an EMBL/GenBank/DDBJ whole genome shotgun (WGS) entry which is preliminary data.</text>
</comment>
<dbReference type="Proteomes" id="UP001164374">
    <property type="component" value="Unassembled WGS sequence"/>
</dbReference>
<dbReference type="EMBL" id="JAOCQJ010000008">
    <property type="protein sequence ID" value="MCT7319049.1"/>
    <property type="molecule type" value="Genomic_DNA"/>
</dbReference>
<dbReference type="AlphaFoldDB" id="A0AAE3I7T7"/>
<evidence type="ECO:0000313" key="1">
    <source>
        <dbReference type="EMBL" id="MCT7319049.1"/>
    </source>
</evidence>
<gene>
    <name evidence="1" type="ORF">N5I87_23780</name>
</gene>
<evidence type="ECO:0008006" key="3">
    <source>
        <dbReference type="Google" id="ProtNLM"/>
    </source>
</evidence>
<reference evidence="1" key="2">
    <citation type="submission" date="2023-02" db="EMBL/GenBank/DDBJ databases">
        <authorList>
            <person name="Lu C.-H."/>
        </authorList>
    </citation>
    <scope>NUCLEOTIDE SEQUENCE</scope>
    <source>
        <strain evidence="1">22TCCZM01-4</strain>
    </source>
</reference>
<protein>
    <recommendedName>
        <fullName evidence="3">WYL domain-containing protein</fullName>
    </recommendedName>
</protein>
<reference evidence="1" key="1">
    <citation type="journal article" date="2023" name="Front. Microbiol.">
        <title>Ralstonia chuxiongensis sp. nov., Ralstonia mojiangensis sp. nov., and Ralstonia soli sp. nov., isolated from tobacco fields, are three novel species in the family Burkholderiaceae.</title>
        <authorList>
            <person name="Lu C.H."/>
            <person name="Zhang Y.Y."/>
            <person name="Jiang N."/>
            <person name="Chen W."/>
            <person name="Shao X."/>
            <person name="Zhao Z.M."/>
            <person name="Lu W.L."/>
            <person name="Hu X."/>
            <person name="Xi Y.X."/>
            <person name="Zou S.Y."/>
            <person name="Wei Q.J."/>
            <person name="Lin Z.L."/>
            <person name="Gong L."/>
            <person name="Gai X.T."/>
            <person name="Zhang L.Q."/>
            <person name="Li J.Y."/>
            <person name="Jin Y."/>
            <person name="Xia Z.Y."/>
        </authorList>
    </citation>
    <scope>NUCLEOTIDE SEQUENCE</scope>
    <source>
        <strain evidence="1">22TCCZM01-4</strain>
    </source>
</reference>
<name>A0AAE3I7T7_9RALS</name>
<organism evidence="1 2">
    <name type="scientific">Ralstonia mojiangensis</name>
    <dbReference type="NCBI Taxonomy" id="2953895"/>
    <lineage>
        <taxon>Bacteria</taxon>
        <taxon>Pseudomonadati</taxon>
        <taxon>Pseudomonadota</taxon>
        <taxon>Betaproteobacteria</taxon>
        <taxon>Burkholderiales</taxon>
        <taxon>Burkholderiaceae</taxon>
        <taxon>Ralstonia</taxon>
    </lineage>
</organism>